<dbReference type="PROSITE" id="PS01180">
    <property type="entry name" value="CUB"/>
    <property type="match status" value="1"/>
</dbReference>
<dbReference type="InterPro" id="IPR035914">
    <property type="entry name" value="Sperma_CUB_dom_sf"/>
</dbReference>
<dbReference type="Proteomes" id="UP000735302">
    <property type="component" value="Unassembled WGS sequence"/>
</dbReference>
<proteinExistence type="predicted"/>
<name>A0AAV4BA61_9GAST</name>
<dbReference type="EMBL" id="BLXT01004639">
    <property type="protein sequence ID" value="GFO16047.1"/>
    <property type="molecule type" value="Genomic_DNA"/>
</dbReference>
<comment type="caution">
    <text evidence="5">The sequence shown here is derived from an EMBL/GenBank/DDBJ whole genome shotgun (WGS) entry which is preliminary data.</text>
</comment>
<reference evidence="5 6" key="1">
    <citation type="journal article" date="2021" name="Elife">
        <title>Chloroplast acquisition without the gene transfer in kleptoplastic sea slugs, Plakobranchus ocellatus.</title>
        <authorList>
            <person name="Maeda T."/>
            <person name="Takahashi S."/>
            <person name="Yoshida T."/>
            <person name="Shimamura S."/>
            <person name="Takaki Y."/>
            <person name="Nagai Y."/>
            <person name="Toyoda A."/>
            <person name="Suzuki Y."/>
            <person name="Arimoto A."/>
            <person name="Ishii H."/>
            <person name="Satoh N."/>
            <person name="Nishiyama T."/>
            <person name="Hasebe M."/>
            <person name="Maruyama T."/>
            <person name="Minagawa J."/>
            <person name="Obokata J."/>
            <person name="Shigenobu S."/>
        </authorList>
    </citation>
    <scope>NUCLEOTIDE SEQUENCE [LARGE SCALE GENOMIC DNA]</scope>
</reference>
<evidence type="ECO:0000313" key="6">
    <source>
        <dbReference type="Proteomes" id="UP000735302"/>
    </source>
</evidence>
<comment type="caution">
    <text evidence="3">Lacks conserved residue(s) required for the propagation of feature annotation.</text>
</comment>
<gene>
    <name evidence="5" type="ORF">PoB_004255200</name>
</gene>
<evidence type="ECO:0000259" key="4">
    <source>
        <dbReference type="PROSITE" id="PS01180"/>
    </source>
</evidence>
<dbReference type="PANTHER" id="PTHR24251">
    <property type="entry name" value="OVOCHYMASE-RELATED"/>
    <property type="match status" value="1"/>
</dbReference>
<feature type="domain" description="CUB" evidence="4">
    <location>
        <begin position="178"/>
        <end position="240"/>
    </location>
</feature>
<evidence type="ECO:0000313" key="5">
    <source>
        <dbReference type="EMBL" id="GFO16047.1"/>
    </source>
</evidence>
<evidence type="ECO:0000256" key="2">
    <source>
        <dbReference type="ARBA" id="ARBA00023157"/>
    </source>
</evidence>
<keyword evidence="6" id="KW-1185">Reference proteome</keyword>
<evidence type="ECO:0000256" key="1">
    <source>
        <dbReference type="ARBA" id="ARBA00022737"/>
    </source>
</evidence>
<feature type="non-terminal residue" evidence="5">
    <location>
        <position position="240"/>
    </location>
</feature>
<dbReference type="InterPro" id="IPR000859">
    <property type="entry name" value="CUB_dom"/>
</dbReference>
<dbReference type="CDD" id="cd00041">
    <property type="entry name" value="CUB"/>
    <property type="match status" value="1"/>
</dbReference>
<dbReference type="SUPFAM" id="SSF49854">
    <property type="entry name" value="Spermadhesin, CUB domain"/>
    <property type="match status" value="1"/>
</dbReference>
<dbReference type="AlphaFoldDB" id="A0AAV4BA61"/>
<protein>
    <submittedName>
        <fullName evidence="5">Tolloid-like protein 1</fullName>
    </submittedName>
</protein>
<keyword evidence="1" id="KW-0677">Repeat</keyword>
<accession>A0AAV4BA61</accession>
<keyword evidence="2" id="KW-1015">Disulfide bond</keyword>
<organism evidence="5 6">
    <name type="scientific">Plakobranchus ocellatus</name>
    <dbReference type="NCBI Taxonomy" id="259542"/>
    <lineage>
        <taxon>Eukaryota</taxon>
        <taxon>Metazoa</taxon>
        <taxon>Spiralia</taxon>
        <taxon>Lophotrochozoa</taxon>
        <taxon>Mollusca</taxon>
        <taxon>Gastropoda</taxon>
        <taxon>Heterobranchia</taxon>
        <taxon>Euthyneura</taxon>
        <taxon>Panpulmonata</taxon>
        <taxon>Sacoglossa</taxon>
        <taxon>Placobranchoidea</taxon>
        <taxon>Plakobranchidae</taxon>
        <taxon>Plakobranchus</taxon>
    </lineage>
</organism>
<evidence type="ECO:0000256" key="3">
    <source>
        <dbReference type="PROSITE-ProRule" id="PRU00059"/>
    </source>
</evidence>
<dbReference type="Pfam" id="PF00431">
    <property type="entry name" value="CUB"/>
    <property type="match status" value="1"/>
</dbReference>
<dbReference type="Gene3D" id="2.60.120.290">
    <property type="entry name" value="Spermadhesin, CUB domain"/>
    <property type="match status" value="1"/>
</dbReference>
<sequence length="240" mass="24012">MPINFTATSVGLKFISDEIVQLSGFKIEVAFIPAASGLAHVAATSNATNTDAASAAVAVGTRDADDVVDPAATDGAAGGATNIDAAGTAAAAAATDSITNAAAPTDATTGGINTDAAAAAIAADAAATAAATGSAATTSAAVETSIEEGEALEEMTTTSTASAPITLSPQQRRVEKGCNTTIRVASARITSPGFPDEYPHDAVCVTQLRSDVIMSFLIRFLNFTLEKSENCTYDSLSIYP</sequence>